<dbReference type="OrthoDB" id="10072349at2759"/>
<protein>
    <submittedName>
        <fullName evidence="1">Uncharacterized protein</fullName>
    </submittedName>
</protein>
<proteinExistence type="predicted"/>
<evidence type="ECO:0000313" key="1">
    <source>
        <dbReference type="EMBL" id="KAF0310653.1"/>
    </source>
</evidence>
<sequence>MTIVPGAPSEYLTQALVIGAPVVKAHSGMDLAREVQDTLAKVGITCTTQLASIAADGQYHHLHAFLVNLEPMRLVLRKRLARETRREYADELETDLRTLEDSGFLARVAALHDIYTVLSKGSKGVQQTQSLPWQARKSYGQTVTSIMRMKATLIAVATPGTATADVAAAIDQEQFPELWPTLKRYGDGLRKKAPGKDPKKTQAGLVVDFCSSLTKTLGTRGQGRDARDGIKETSNQAIMMAMPYIQEAADLEKLRGSESTHTKVVSIVDDFRRLAAVQLIPRSAVPSIESVSAAAAALKVSGLPGKMCNQALLKVLWDSMAEAPAVRPYVNAVIRLWLMCPPESVVESMASVVGDVFGTHRQLDHANAAKELVIRWNGPETAKADSVVKAAASRLNKRFCAQSAGSRLKNMVGSVIAKQKRATCQRASIFE</sequence>
<name>A0A6A4WXQ1_AMPAM</name>
<gene>
    <name evidence="1" type="ORF">FJT64_018384</name>
</gene>
<keyword evidence="2" id="KW-1185">Reference proteome</keyword>
<comment type="caution">
    <text evidence="1">The sequence shown here is derived from an EMBL/GenBank/DDBJ whole genome shotgun (WGS) entry which is preliminary data.</text>
</comment>
<accession>A0A6A4WXQ1</accession>
<evidence type="ECO:0000313" key="2">
    <source>
        <dbReference type="Proteomes" id="UP000440578"/>
    </source>
</evidence>
<dbReference type="AlphaFoldDB" id="A0A6A4WXQ1"/>
<organism evidence="1 2">
    <name type="scientific">Amphibalanus amphitrite</name>
    <name type="common">Striped barnacle</name>
    <name type="synonym">Balanus amphitrite</name>
    <dbReference type="NCBI Taxonomy" id="1232801"/>
    <lineage>
        <taxon>Eukaryota</taxon>
        <taxon>Metazoa</taxon>
        <taxon>Ecdysozoa</taxon>
        <taxon>Arthropoda</taxon>
        <taxon>Crustacea</taxon>
        <taxon>Multicrustacea</taxon>
        <taxon>Cirripedia</taxon>
        <taxon>Thoracica</taxon>
        <taxon>Thoracicalcarea</taxon>
        <taxon>Balanomorpha</taxon>
        <taxon>Balanoidea</taxon>
        <taxon>Balanidae</taxon>
        <taxon>Amphibalaninae</taxon>
        <taxon>Amphibalanus</taxon>
    </lineage>
</organism>
<reference evidence="1 2" key="1">
    <citation type="submission" date="2019-07" db="EMBL/GenBank/DDBJ databases">
        <title>Draft genome assembly of a fouling barnacle, Amphibalanus amphitrite (Darwin, 1854): The first reference genome for Thecostraca.</title>
        <authorList>
            <person name="Kim W."/>
        </authorList>
    </citation>
    <scope>NUCLEOTIDE SEQUENCE [LARGE SCALE GENOMIC DNA]</scope>
    <source>
        <strain evidence="1">SNU_AA5</strain>
        <tissue evidence="1">Soma without cirri and trophi</tissue>
    </source>
</reference>
<dbReference type="Proteomes" id="UP000440578">
    <property type="component" value="Unassembled WGS sequence"/>
</dbReference>
<dbReference type="EMBL" id="VIIS01000296">
    <property type="protein sequence ID" value="KAF0310653.1"/>
    <property type="molecule type" value="Genomic_DNA"/>
</dbReference>